<organism evidence="2 3">
    <name type="scientific">Natronococcus pandeyae</name>
    <dbReference type="NCBI Taxonomy" id="2055836"/>
    <lineage>
        <taxon>Archaea</taxon>
        <taxon>Methanobacteriati</taxon>
        <taxon>Methanobacteriota</taxon>
        <taxon>Stenosarchaea group</taxon>
        <taxon>Halobacteria</taxon>
        <taxon>Halobacteriales</taxon>
        <taxon>Natrialbaceae</taxon>
        <taxon>Natronococcus</taxon>
    </lineage>
</organism>
<dbReference type="InterPro" id="IPR027417">
    <property type="entry name" value="P-loop_NTPase"/>
</dbReference>
<evidence type="ECO:0000313" key="3">
    <source>
        <dbReference type="Proteomes" id="UP000766904"/>
    </source>
</evidence>
<evidence type="ECO:0000313" key="2">
    <source>
        <dbReference type="EMBL" id="TYL38890.1"/>
    </source>
</evidence>
<proteinExistence type="predicted"/>
<dbReference type="EMBL" id="PHNJ01000004">
    <property type="protein sequence ID" value="TYL38890.1"/>
    <property type="molecule type" value="Genomic_DNA"/>
</dbReference>
<evidence type="ECO:0008006" key="4">
    <source>
        <dbReference type="Google" id="ProtNLM"/>
    </source>
</evidence>
<reference evidence="2" key="1">
    <citation type="submission" date="2017-11" db="EMBL/GenBank/DDBJ databases">
        <authorList>
            <person name="Kajale S.C."/>
            <person name="Sharma A."/>
        </authorList>
    </citation>
    <scope>NUCLEOTIDE SEQUENCE</scope>
    <source>
        <strain evidence="2">LS1_42</strain>
    </source>
</reference>
<dbReference type="Gene3D" id="3.40.50.300">
    <property type="entry name" value="P-loop containing nucleotide triphosphate hydrolases"/>
    <property type="match status" value="1"/>
</dbReference>
<sequence length="289" mass="31086">MKTYRAFGLTLESEFPLPELCETRDAPDAEIRSGSVEPRSDALSPDGREIRVRQVASGTYLDGGVGRVLVTEGTTIVVDVAPGATGKAFRQFLLGPVLRLLLHQRGALVLHASAVRIGGRAVAFTGPSGAGKSTAAGACYANGHGLVADDIVPVRHDGGDAVVPPGFPRAKLAPATARELELPRVPNSPPNGRVYYRIERRFPSKPLPLSRIYVIAEGSEPQVADVSPGEAVFSIARNTYSTRDEDAEHFERCATLAKRVDVRRLSRPPALDRLDELVEVIEHDGRQAE</sequence>
<accession>A0A8J8TSC6</accession>
<gene>
    <name evidence="2" type="ORF">CV102_10305</name>
</gene>
<dbReference type="RefSeq" id="WP_148857891.1">
    <property type="nucleotide sequence ID" value="NZ_PHNJ01000004.1"/>
</dbReference>
<name>A0A8J8TSC6_9EURY</name>
<feature type="region of interest" description="Disordered" evidence="1">
    <location>
        <begin position="26"/>
        <end position="45"/>
    </location>
</feature>
<dbReference type="AlphaFoldDB" id="A0A8J8TSC6"/>
<keyword evidence="3" id="KW-1185">Reference proteome</keyword>
<dbReference type="Proteomes" id="UP000766904">
    <property type="component" value="Unassembled WGS sequence"/>
</dbReference>
<protein>
    <recommendedName>
        <fullName evidence="4">Serine/threonine protein kinase</fullName>
    </recommendedName>
</protein>
<evidence type="ECO:0000256" key="1">
    <source>
        <dbReference type="SAM" id="MobiDB-lite"/>
    </source>
</evidence>
<dbReference type="OrthoDB" id="234177at2157"/>
<comment type="caution">
    <text evidence="2">The sequence shown here is derived from an EMBL/GenBank/DDBJ whole genome shotgun (WGS) entry which is preliminary data.</text>
</comment>
<dbReference type="SUPFAM" id="SSF53795">
    <property type="entry name" value="PEP carboxykinase-like"/>
    <property type="match status" value="1"/>
</dbReference>